<keyword evidence="1" id="KW-0812">Transmembrane</keyword>
<name>A0A662Z2D0_9STAP</name>
<organism evidence="3 4">
    <name type="scientific">Aliicoccus persicus</name>
    <dbReference type="NCBI Taxonomy" id="930138"/>
    <lineage>
        <taxon>Bacteria</taxon>
        <taxon>Bacillati</taxon>
        <taxon>Bacillota</taxon>
        <taxon>Bacilli</taxon>
        <taxon>Bacillales</taxon>
        <taxon>Staphylococcaceae</taxon>
        <taxon>Aliicoccus</taxon>
    </lineage>
</organism>
<dbReference type="Pfam" id="PF09648">
    <property type="entry name" value="YycI"/>
    <property type="match status" value="1"/>
</dbReference>
<keyword evidence="1" id="KW-1133">Transmembrane helix</keyword>
<dbReference type="EMBL" id="FOIT01000002">
    <property type="protein sequence ID" value="SEV93011.1"/>
    <property type="molecule type" value="Genomic_DNA"/>
</dbReference>
<dbReference type="InterPro" id="IPR018604">
    <property type="entry name" value="YycI-like"/>
</dbReference>
<keyword evidence="4" id="KW-1185">Reference proteome</keyword>
<accession>A0A662Z2D0</accession>
<dbReference type="Proteomes" id="UP000243605">
    <property type="component" value="Unassembled WGS sequence"/>
</dbReference>
<feature type="domain" description="Regulatory protein YycH-like" evidence="2">
    <location>
        <begin position="31"/>
        <end position="247"/>
    </location>
</feature>
<dbReference type="OrthoDB" id="2388036at2"/>
<evidence type="ECO:0000259" key="2">
    <source>
        <dbReference type="Pfam" id="PF09648"/>
    </source>
</evidence>
<sequence length="257" mass="29199">MDWKLTVNIYIVVFLLLNITLGYILYSNYDENSDVLQSTESTLEDANIEIEQIVMAPEEGVPQATASMYEFTAENTATQTDFVVSDDNYTITYDVSAEDISMDLEILAEYKEVNIFNGTSYRYSEAVSDMTHQVFLQYYNGFPIFDASSAKLTMTGENRTVETYEQSLLHNFEEVETLFVDAIITPQGIVESMYTRGFIEENSIIELIQIGYDTVTVEEGRVLLRPAYEVIVVDEVGNERQFVVDAISLTGAIRERE</sequence>
<dbReference type="GO" id="GO:0016020">
    <property type="term" value="C:membrane"/>
    <property type="evidence" value="ECO:0007669"/>
    <property type="project" value="InterPro"/>
</dbReference>
<protein>
    <submittedName>
        <fullName evidence="3">Two-component signal transduction system YycFG, regulatory protein YycI</fullName>
    </submittedName>
</protein>
<gene>
    <name evidence="3" type="ORF">SAMN05192557_0834</name>
</gene>
<dbReference type="AlphaFoldDB" id="A0A662Z2D0"/>
<evidence type="ECO:0000313" key="3">
    <source>
        <dbReference type="EMBL" id="SEV93011.1"/>
    </source>
</evidence>
<reference evidence="3 4" key="1">
    <citation type="submission" date="2016-10" db="EMBL/GenBank/DDBJ databases">
        <authorList>
            <person name="Varghese N."/>
            <person name="Submissions S."/>
        </authorList>
    </citation>
    <scope>NUCLEOTIDE SEQUENCE [LARGE SCALE GENOMIC DNA]</scope>
    <source>
        <strain evidence="3 4">IBRC-M10081</strain>
    </source>
</reference>
<evidence type="ECO:0000256" key="1">
    <source>
        <dbReference type="SAM" id="Phobius"/>
    </source>
</evidence>
<dbReference type="RefSeq" id="WP_091474178.1">
    <property type="nucleotide sequence ID" value="NZ_FOIT01000002.1"/>
</dbReference>
<keyword evidence="1" id="KW-0472">Membrane</keyword>
<evidence type="ECO:0000313" key="4">
    <source>
        <dbReference type="Proteomes" id="UP000243605"/>
    </source>
</evidence>
<feature type="transmembrane region" description="Helical" evidence="1">
    <location>
        <begin position="7"/>
        <end position="26"/>
    </location>
</feature>
<dbReference type="Gene3D" id="2.40.128.690">
    <property type="entry name" value="YycH protein, domain 3-like"/>
    <property type="match status" value="1"/>
</dbReference>
<proteinExistence type="predicted"/>